<reference evidence="10" key="1">
    <citation type="submission" date="2025-08" db="UniProtKB">
        <authorList>
            <consortium name="RefSeq"/>
        </authorList>
    </citation>
    <scope>IDENTIFICATION</scope>
</reference>
<dbReference type="SUPFAM" id="SSF109640">
    <property type="entry name" value="KRAB domain (Kruppel-associated box)"/>
    <property type="match status" value="1"/>
</dbReference>
<feature type="domain" description="KRAB" evidence="8">
    <location>
        <begin position="19"/>
        <end position="91"/>
    </location>
</feature>
<feature type="domain" description="C2H2-type" evidence="7">
    <location>
        <begin position="163"/>
        <end position="190"/>
    </location>
</feature>
<dbReference type="Gene3D" id="6.10.140.140">
    <property type="match status" value="1"/>
</dbReference>
<dbReference type="FunFam" id="3.30.160.60:FF:000100">
    <property type="entry name" value="Zinc finger 45-like"/>
    <property type="match status" value="1"/>
</dbReference>
<dbReference type="SMART" id="SM00355">
    <property type="entry name" value="ZnF_C2H2"/>
    <property type="match status" value="4"/>
</dbReference>
<feature type="compositionally biased region" description="Basic and acidic residues" evidence="6">
    <location>
        <begin position="73"/>
        <end position="88"/>
    </location>
</feature>
<dbReference type="InterPro" id="IPR001909">
    <property type="entry name" value="KRAB"/>
</dbReference>
<feature type="domain" description="C2H2-type" evidence="7">
    <location>
        <begin position="298"/>
        <end position="321"/>
    </location>
</feature>
<keyword evidence="3 5" id="KW-0863">Zinc-finger</keyword>
<dbReference type="RefSeq" id="XP_030051316.1">
    <property type="nucleotide sequence ID" value="XM_030195456.1"/>
</dbReference>
<sequence length="326" mass="37700">MDAMQMVFSVDGSVLQVPVIFADMAICFTQEQPMDLEEQQKELYKDMMENYQTLISLGTGSVTVAPDIISHTEQREEQYIRDELGSEERDTEESGCSETDVPKNENPAAHHWELSESPESKEMVSEKHVSCSYWEQNCRNQYISEKEQSDLTEDSAEITEQSSLCDVCGIFLSDPATLQSHQGSHTEERPSVGTEYVKIFIQTGELQQQEKTHRAAMSFTCSECGDEFTRQEALLQHQKVHSRDRLFSVIDSDRSLQMHHKISPGKKRPFSCFECDKRFWHEKDLVTHYINHTDKKLFSCSDCRKSFSWKIHLTEHQKVHTVNLRD</sequence>
<evidence type="ECO:0000259" key="7">
    <source>
        <dbReference type="PROSITE" id="PS50157"/>
    </source>
</evidence>
<name>A0A6P7XDL3_9AMPH</name>
<keyword evidence="9" id="KW-1185">Reference proteome</keyword>
<dbReference type="OrthoDB" id="9898825at2759"/>
<dbReference type="KEGG" id="muo:115465054"/>
<dbReference type="PROSITE" id="PS00028">
    <property type="entry name" value="ZINC_FINGER_C2H2_1"/>
    <property type="match status" value="4"/>
</dbReference>
<evidence type="ECO:0000256" key="1">
    <source>
        <dbReference type="ARBA" id="ARBA00022723"/>
    </source>
</evidence>
<dbReference type="PROSITE" id="PS50805">
    <property type="entry name" value="KRAB"/>
    <property type="match status" value="1"/>
</dbReference>
<keyword evidence="2" id="KW-0677">Repeat</keyword>
<dbReference type="PROSITE" id="PS50157">
    <property type="entry name" value="ZINC_FINGER_C2H2_2"/>
    <property type="match status" value="4"/>
</dbReference>
<dbReference type="GO" id="GO:0000981">
    <property type="term" value="F:DNA-binding transcription factor activity, RNA polymerase II-specific"/>
    <property type="evidence" value="ECO:0007669"/>
    <property type="project" value="TreeGrafter"/>
</dbReference>
<evidence type="ECO:0000259" key="8">
    <source>
        <dbReference type="PROSITE" id="PS50805"/>
    </source>
</evidence>
<organism evidence="9 10">
    <name type="scientific">Microcaecilia unicolor</name>
    <dbReference type="NCBI Taxonomy" id="1415580"/>
    <lineage>
        <taxon>Eukaryota</taxon>
        <taxon>Metazoa</taxon>
        <taxon>Chordata</taxon>
        <taxon>Craniata</taxon>
        <taxon>Vertebrata</taxon>
        <taxon>Euteleostomi</taxon>
        <taxon>Amphibia</taxon>
        <taxon>Gymnophiona</taxon>
        <taxon>Siphonopidae</taxon>
        <taxon>Microcaecilia</taxon>
    </lineage>
</organism>
<evidence type="ECO:0000256" key="2">
    <source>
        <dbReference type="ARBA" id="ARBA00022737"/>
    </source>
</evidence>
<evidence type="ECO:0000256" key="4">
    <source>
        <dbReference type="ARBA" id="ARBA00022833"/>
    </source>
</evidence>
<dbReference type="GO" id="GO:0008270">
    <property type="term" value="F:zinc ion binding"/>
    <property type="evidence" value="ECO:0007669"/>
    <property type="project" value="UniProtKB-KW"/>
</dbReference>
<dbReference type="Gene3D" id="3.30.160.60">
    <property type="entry name" value="Classic Zinc Finger"/>
    <property type="match status" value="4"/>
</dbReference>
<dbReference type="CDD" id="cd07765">
    <property type="entry name" value="KRAB_A-box"/>
    <property type="match status" value="1"/>
</dbReference>
<evidence type="ECO:0000256" key="5">
    <source>
        <dbReference type="PROSITE-ProRule" id="PRU00042"/>
    </source>
</evidence>
<dbReference type="AlphaFoldDB" id="A0A6P7XDL3"/>
<dbReference type="Pfam" id="PF01352">
    <property type="entry name" value="KRAB"/>
    <property type="match status" value="1"/>
</dbReference>
<dbReference type="InterPro" id="IPR013087">
    <property type="entry name" value="Znf_C2H2_type"/>
</dbReference>
<feature type="domain" description="C2H2-type" evidence="7">
    <location>
        <begin position="219"/>
        <end position="246"/>
    </location>
</feature>
<keyword evidence="4" id="KW-0862">Zinc</keyword>
<dbReference type="InterPro" id="IPR036236">
    <property type="entry name" value="Znf_C2H2_sf"/>
</dbReference>
<dbReference type="GeneID" id="115465054"/>
<dbReference type="GO" id="GO:0000977">
    <property type="term" value="F:RNA polymerase II transcription regulatory region sequence-specific DNA binding"/>
    <property type="evidence" value="ECO:0007669"/>
    <property type="project" value="TreeGrafter"/>
</dbReference>
<feature type="region of interest" description="Disordered" evidence="6">
    <location>
        <begin position="73"/>
        <end position="107"/>
    </location>
</feature>
<dbReference type="GO" id="GO:0005634">
    <property type="term" value="C:nucleus"/>
    <property type="evidence" value="ECO:0007669"/>
    <property type="project" value="TreeGrafter"/>
</dbReference>
<dbReference type="PANTHER" id="PTHR24381:SF277">
    <property type="entry name" value="ZINC FINGER PROTEIN 57 HOMOLOG"/>
    <property type="match status" value="1"/>
</dbReference>
<feature type="domain" description="C2H2-type" evidence="7">
    <location>
        <begin position="270"/>
        <end position="297"/>
    </location>
</feature>
<dbReference type="InterPro" id="IPR036051">
    <property type="entry name" value="KRAB_dom_sf"/>
</dbReference>
<keyword evidence="1" id="KW-0479">Metal-binding</keyword>
<dbReference type="PANTHER" id="PTHR24381">
    <property type="entry name" value="ZINC FINGER PROTEIN"/>
    <property type="match status" value="1"/>
</dbReference>
<gene>
    <name evidence="10" type="primary">LOC115465054</name>
</gene>
<dbReference type="InParanoid" id="A0A6P7XDL3"/>
<dbReference type="FunCoup" id="A0A6P7XDL3">
    <property type="interactions" value="1941"/>
</dbReference>
<dbReference type="Proteomes" id="UP000515156">
    <property type="component" value="Chromosome 1"/>
</dbReference>
<dbReference type="Pfam" id="PF00096">
    <property type="entry name" value="zf-C2H2"/>
    <property type="match status" value="2"/>
</dbReference>
<accession>A0A6P7XDL3</accession>
<dbReference type="FunFam" id="3.30.160.60:FF:000358">
    <property type="entry name" value="zinc finger protein 24"/>
    <property type="match status" value="1"/>
</dbReference>
<dbReference type="SUPFAM" id="SSF57667">
    <property type="entry name" value="beta-beta-alpha zinc fingers"/>
    <property type="match status" value="3"/>
</dbReference>
<proteinExistence type="predicted"/>
<evidence type="ECO:0000313" key="9">
    <source>
        <dbReference type="Proteomes" id="UP000515156"/>
    </source>
</evidence>
<dbReference type="SMART" id="SM00349">
    <property type="entry name" value="KRAB"/>
    <property type="match status" value="1"/>
</dbReference>
<evidence type="ECO:0000256" key="3">
    <source>
        <dbReference type="ARBA" id="ARBA00022771"/>
    </source>
</evidence>
<evidence type="ECO:0000313" key="10">
    <source>
        <dbReference type="RefSeq" id="XP_030051316.1"/>
    </source>
</evidence>
<dbReference type="FunFam" id="3.30.160.60:FF:000446">
    <property type="entry name" value="Zinc finger protein"/>
    <property type="match status" value="1"/>
</dbReference>
<protein>
    <submittedName>
        <fullName evidence="10">Zinc finger protein 184-like</fullName>
    </submittedName>
</protein>
<evidence type="ECO:0000256" key="6">
    <source>
        <dbReference type="SAM" id="MobiDB-lite"/>
    </source>
</evidence>